<sequence length="59" mass="7108">MAAGRLSIHIWHKKVLVYLLSDFSLFYILNFSVLSFWNKNKTKQNKKEHQQQQKTTTLR</sequence>
<keyword evidence="1" id="KW-1133">Transmembrane helix</keyword>
<reference evidence="2" key="3">
    <citation type="journal article" date="2000" name="Genome Res.">
        <title>RIKEN integrated sequence analysis (RISA) system--384-format sequencing pipeline with 384 multicapillary sequencer.</title>
        <authorList>
            <person name="Shibata K."/>
            <person name="Itoh M."/>
            <person name="Aizawa K."/>
            <person name="Nagaoka S."/>
            <person name="Sasaki N."/>
            <person name="Carninci P."/>
            <person name="Konno H."/>
            <person name="Akiyama J."/>
            <person name="Nishi K."/>
            <person name="Kitsunai T."/>
            <person name="Tashiro H."/>
            <person name="Itoh M."/>
            <person name="Sumi N."/>
            <person name="Ishii Y."/>
            <person name="Nakamura S."/>
            <person name="Hazama M."/>
            <person name="Nishine T."/>
            <person name="Harada A."/>
            <person name="Yamamoto R."/>
            <person name="Matsumoto H."/>
            <person name="Sakaguchi S."/>
            <person name="Ikegami T."/>
            <person name="Kashiwagi K."/>
            <person name="Fujiwake S."/>
            <person name="Inoue K."/>
            <person name="Togawa Y."/>
            <person name="Izawa M."/>
            <person name="Ohara E."/>
            <person name="Watahiki M."/>
            <person name="Yoneda Y."/>
            <person name="Ishikawa T."/>
            <person name="Ozawa K."/>
            <person name="Tanaka T."/>
            <person name="Matsuura S."/>
            <person name="Kawai J."/>
            <person name="Okazaki Y."/>
            <person name="Muramatsu M."/>
            <person name="Inoue Y."/>
            <person name="Kira A."/>
            <person name="Hayashizaki Y."/>
        </authorList>
    </citation>
    <scope>NUCLEOTIDE SEQUENCE</scope>
    <source>
        <strain evidence="2">C57BL/6J</strain>
        <tissue evidence="2">Spinal cord</tissue>
    </source>
</reference>
<reference evidence="2" key="4">
    <citation type="journal article" date="2001" name="Nature">
        <title>Functional annotation of a full-length mouse cDNA collection.</title>
        <authorList>
            <consortium name="The RIKEN Genome Exploration Research Group Phase II Team and the FANTOM Consortium"/>
        </authorList>
    </citation>
    <scope>NUCLEOTIDE SEQUENCE</scope>
    <source>
        <strain evidence="2">C57BL/6J</strain>
        <tissue evidence="2">Spinal cord</tissue>
    </source>
</reference>
<evidence type="ECO:0000256" key="1">
    <source>
        <dbReference type="SAM" id="Phobius"/>
    </source>
</evidence>
<name>Q3URH4_MOUSE</name>
<reference evidence="2" key="8">
    <citation type="journal article" date="2005" name="Science">
        <title>Antisense Transcription in the Mammalian Transcriptome.</title>
        <authorList>
            <consortium name="RIKEN Genome Exploration Research Group and Genome Science Group (Genome Network Project Core Group) and the FANTOM Consortium"/>
        </authorList>
    </citation>
    <scope>NUCLEOTIDE SEQUENCE</scope>
    <source>
        <strain evidence="2">C57BL/6J</strain>
        <tissue evidence="2">Spinal cord</tissue>
    </source>
</reference>
<reference evidence="2" key="7">
    <citation type="journal article" date="2005" name="Science">
        <title>The Transcriptional Landscape of the Mammalian Genome.</title>
        <authorList>
            <consortium name="The FANTOM Consortium"/>
            <consortium name="Riken Genome Exploration Research Group and Genome Science Group (Genome Network Project Core Group)"/>
        </authorList>
    </citation>
    <scope>NUCLEOTIDE SEQUENCE</scope>
    <source>
        <strain evidence="2">C57BL/6J</strain>
        <tissue evidence="2">Spinal cord</tissue>
    </source>
</reference>
<dbReference type="AlphaFoldDB" id="Q3URH4"/>
<accession>Q3URH4</accession>
<protein>
    <submittedName>
        <fullName evidence="2">Uncharacterized protein</fullName>
    </submittedName>
</protein>
<keyword evidence="1" id="KW-0472">Membrane</keyword>
<reference evidence="2" key="2">
    <citation type="journal article" date="2000" name="Genome Res.">
        <title>Normalization and subtraction of cap-trapper-selected cDNAs to prepare full-length cDNA libraries for rapid discovery of new genes.</title>
        <authorList>
            <person name="Carninci P."/>
            <person name="Shibata Y."/>
            <person name="Hayatsu N."/>
            <person name="Sugahara Y."/>
            <person name="Shibata K."/>
            <person name="Itoh M."/>
            <person name="Konno H."/>
            <person name="Okazaki Y."/>
            <person name="Muramatsu M."/>
            <person name="Hayashizaki Y."/>
        </authorList>
    </citation>
    <scope>NUCLEOTIDE SEQUENCE</scope>
    <source>
        <strain evidence="2">C57BL/6J</strain>
        <tissue evidence="2">Spinal cord</tissue>
    </source>
</reference>
<reference evidence="2" key="6">
    <citation type="submission" date="2004-03" db="EMBL/GenBank/DDBJ databases">
        <authorList>
            <person name="Arakawa T."/>
            <person name="Carninci P."/>
            <person name="Fukuda S."/>
            <person name="Hashizume W."/>
            <person name="Hayashida K."/>
            <person name="Hori F."/>
            <person name="Iida J."/>
            <person name="Imamura K."/>
            <person name="Imotani K."/>
            <person name="Itoh M."/>
            <person name="Kanagawa S."/>
            <person name="Kawai J."/>
            <person name="Kojima M."/>
            <person name="Konno H."/>
            <person name="Murata M."/>
            <person name="Nakamura M."/>
            <person name="Ninomiya N."/>
            <person name="Nishiyori H."/>
            <person name="Nomura K."/>
            <person name="Ohno M."/>
            <person name="Sakazume N."/>
            <person name="Sano H."/>
            <person name="Sasaki D."/>
            <person name="Shibata K."/>
            <person name="Shiraki T."/>
            <person name="Tagami M."/>
            <person name="Tagami Y."/>
            <person name="Waki K."/>
            <person name="Watahiki A."/>
            <person name="Muramatsu M."/>
            <person name="Hayashizaki Y."/>
        </authorList>
    </citation>
    <scope>NUCLEOTIDE SEQUENCE</scope>
    <source>
        <strain evidence="2">C57BL/6J</strain>
        <tissue evidence="2">Spinal cord</tissue>
    </source>
</reference>
<keyword evidence="1" id="KW-0812">Transmembrane</keyword>
<feature type="transmembrane region" description="Helical" evidence="1">
    <location>
        <begin position="15"/>
        <end position="37"/>
    </location>
</feature>
<organism evidence="2">
    <name type="scientific">Mus musculus</name>
    <name type="common">Mouse</name>
    <dbReference type="NCBI Taxonomy" id="10090"/>
    <lineage>
        <taxon>Eukaryota</taxon>
        <taxon>Metazoa</taxon>
        <taxon>Chordata</taxon>
        <taxon>Craniata</taxon>
        <taxon>Vertebrata</taxon>
        <taxon>Euteleostomi</taxon>
        <taxon>Mammalia</taxon>
        <taxon>Eutheria</taxon>
        <taxon>Euarchontoglires</taxon>
        <taxon>Glires</taxon>
        <taxon>Rodentia</taxon>
        <taxon>Myomorpha</taxon>
        <taxon>Muroidea</taxon>
        <taxon>Muridae</taxon>
        <taxon>Murinae</taxon>
        <taxon>Mus</taxon>
        <taxon>Mus</taxon>
    </lineage>
</organism>
<proteinExistence type="evidence at transcript level"/>
<reference evidence="2" key="1">
    <citation type="journal article" date="1999" name="Methods Enzymol.">
        <title>High-efficiency full-length cDNA cloning.</title>
        <authorList>
            <person name="Carninci P."/>
            <person name="Hayashizaki Y."/>
        </authorList>
    </citation>
    <scope>NUCLEOTIDE SEQUENCE</scope>
    <source>
        <strain evidence="2">C57BL/6J</strain>
        <tissue evidence="2">Spinal cord</tissue>
    </source>
</reference>
<reference evidence="2" key="5">
    <citation type="journal article" date="2002" name="Nature">
        <title>Analysis of the mouse transcriptome based on functional annotation of 60,770 full-length cDNAs.</title>
        <authorList>
            <consortium name="The FANTOM Consortium and the RIKEN Genome Exploration Research Group Phase I and II Team"/>
        </authorList>
    </citation>
    <scope>NUCLEOTIDE SEQUENCE</scope>
    <source>
        <strain evidence="2">C57BL/6J</strain>
        <tissue evidence="2">Spinal cord</tissue>
    </source>
</reference>
<evidence type="ECO:0000313" key="2">
    <source>
        <dbReference type="EMBL" id="BAE24714.1"/>
    </source>
</evidence>
<dbReference type="EMBL" id="AK141518">
    <property type="protein sequence ID" value="BAE24714.1"/>
    <property type="molecule type" value="mRNA"/>
</dbReference>